<feature type="region of interest" description="Disordered" evidence="1">
    <location>
        <begin position="1"/>
        <end position="24"/>
    </location>
</feature>
<feature type="region of interest" description="Disordered" evidence="1">
    <location>
        <begin position="40"/>
        <end position="117"/>
    </location>
</feature>
<proteinExistence type="predicted"/>
<accession>A0AAD5LIS9</accession>
<feature type="compositionally biased region" description="Basic residues" evidence="1">
    <location>
        <begin position="1"/>
        <end position="10"/>
    </location>
</feature>
<feature type="compositionally biased region" description="Acidic residues" evidence="1">
    <location>
        <begin position="47"/>
        <end position="62"/>
    </location>
</feature>
<dbReference type="Gene3D" id="3.40.50.300">
    <property type="entry name" value="P-loop containing nucleotide triphosphate hydrolases"/>
    <property type="match status" value="1"/>
</dbReference>
<dbReference type="EMBL" id="JAKCXM010000096">
    <property type="protein sequence ID" value="KAJ0402707.1"/>
    <property type="molecule type" value="Genomic_DNA"/>
</dbReference>
<dbReference type="GO" id="GO:0003677">
    <property type="term" value="F:DNA binding"/>
    <property type="evidence" value="ECO:0007669"/>
    <property type="project" value="TreeGrafter"/>
</dbReference>
<organism evidence="2 3">
    <name type="scientific">Pythium insidiosum</name>
    <name type="common">Pythiosis disease agent</name>
    <dbReference type="NCBI Taxonomy" id="114742"/>
    <lineage>
        <taxon>Eukaryota</taxon>
        <taxon>Sar</taxon>
        <taxon>Stramenopiles</taxon>
        <taxon>Oomycota</taxon>
        <taxon>Peronosporomycetes</taxon>
        <taxon>Pythiales</taxon>
        <taxon>Pythiaceae</taxon>
        <taxon>Pythium</taxon>
    </lineage>
</organism>
<gene>
    <name evidence="2" type="ORF">P43SY_007849</name>
</gene>
<dbReference type="InterPro" id="IPR027417">
    <property type="entry name" value="P-loop_NTPase"/>
</dbReference>
<dbReference type="GO" id="GO:0061860">
    <property type="term" value="F:DNA clamp unloader activity"/>
    <property type="evidence" value="ECO:0007669"/>
    <property type="project" value="TreeGrafter"/>
</dbReference>
<name>A0AAD5LIS9_PYTIN</name>
<sequence length="772" mass="85352">MAGTRSRRRLRGDDDAAASVSVLDGHCDTDALALLRGSDGAAMSAAADEELEEIDTDEDDHEFDERAHWGRRGRRNRRRNKQDKSQPTIDAFCVAVAPVDTSTPPPEEPRSELPVEAPPGVETAVEDAAPVVAQREDTTQPVDEASTTTMATTTTVTMARRSKRQAALQQENLAAKKCKQDDAVEDTFMTPPPTKPVRKAGADRATLDGEPERKVQSSGRKRKLEMAGAGKKQSTAVAPAVAPAAASPDTARARPASVFFLTAEQKRQVIEIEAVETFKEQLRQQRERDLAFFGGREIKNAFFQARIAEKKVIDVDADTEIIEIADDDGCTTPSPERVSSQGKKRWSKDLVVFPKLQHVLAEPPTEPFVPPPTLSLARRRPVSDPEAVVVIDDEDEEEHASCGRGRPSWWGLDSSPNAVDTERVASDSFWLLTQQPDSLIIDFDTPRDAVAERVAEAFGVKEKRIGKTLHALEQAKGKREEKKANLALVDRYLPMEPHGLVGNKEALRFLSSWLLAWKQGRDERQRRSCFESEMFVFEDDESEFSSAEDTDLCRLFLLEGGVGSGKSAAVYACAEELGFQIIEINASQQRTGKQIAEIVGEATQSTRVLHCGNASTKKKKNGETKKSPRQKKARRDSREADGTRKRAHLSLVLFEDIDLVFEEDKGFLSTMCAIAKHAKCPIVATPPDSMDRRFSTDYLPMLAEIIQLNNPQQESRRRSSRRNHYLRDVLSDMTLLEEIPRLQAFAASGGINSDGANDEIVASSPPTPSFLI</sequence>
<feature type="compositionally biased region" description="Basic and acidic residues" evidence="1">
    <location>
        <begin position="200"/>
        <end position="215"/>
    </location>
</feature>
<dbReference type="PANTHER" id="PTHR23389">
    <property type="entry name" value="CHROMOSOME TRANSMISSION FIDELITY FACTOR 18"/>
    <property type="match status" value="1"/>
</dbReference>
<evidence type="ECO:0000256" key="1">
    <source>
        <dbReference type="SAM" id="MobiDB-lite"/>
    </source>
</evidence>
<evidence type="ECO:0008006" key="4">
    <source>
        <dbReference type="Google" id="ProtNLM"/>
    </source>
</evidence>
<evidence type="ECO:0000313" key="2">
    <source>
        <dbReference type="EMBL" id="KAJ0402707.1"/>
    </source>
</evidence>
<dbReference type="AlphaFoldDB" id="A0AAD5LIS9"/>
<dbReference type="SUPFAM" id="SSF52540">
    <property type="entry name" value="P-loop containing nucleoside triphosphate hydrolases"/>
    <property type="match status" value="1"/>
</dbReference>
<protein>
    <recommendedName>
        <fullName evidence="4">ATPase AAA-type core domain-containing protein</fullName>
    </recommendedName>
</protein>
<dbReference type="PANTHER" id="PTHR23389:SF21">
    <property type="entry name" value="ATPASE FAMILY AAA DOMAIN-CONTAINING PROTEIN 5"/>
    <property type="match status" value="1"/>
</dbReference>
<comment type="caution">
    <text evidence="2">The sequence shown here is derived from an EMBL/GenBank/DDBJ whole genome shotgun (WGS) entry which is preliminary data.</text>
</comment>
<evidence type="ECO:0000313" key="3">
    <source>
        <dbReference type="Proteomes" id="UP001209570"/>
    </source>
</evidence>
<feature type="region of interest" description="Disordered" evidence="1">
    <location>
        <begin position="610"/>
        <end position="642"/>
    </location>
</feature>
<dbReference type="GO" id="GO:0005634">
    <property type="term" value="C:nucleus"/>
    <property type="evidence" value="ECO:0007669"/>
    <property type="project" value="TreeGrafter"/>
</dbReference>
<feature type="compositionally biased region" description="Basic residues" evidence="1">
    <location>
        <begin position="69"/>
        <end position="81"/>
    </location>
</feature>
<feature type="compositionally biased region" description="Low complexity" evidence="1">
    <location>
        <begin position="147"/>
        <end position="159"/>
    </location>
</feature>
<dbReference type="Proteomes" id="UP001209570">
    <property type="component" value="Unassembled WGS sequence"/>
</dbReference>
<feature type="region of interest" description="Disordered" evidence="1">
    <location>
        <begin position="131"/>
        <end position="236"/>
    </location>
</feature>
<reference evidence="2" key="1">
    <citation type="submission" date="2021-12" db="EMBL/GenBank/DDBJ databases">
        <title>Prjna785345.</title>
        <authorList>
            <person name="Rujirawat T."/>
            <person name="Krajaejun T."/>
        </authorList>
    </citation>
    <scope>NUCLEOTIDE SEQUENCE</scope>
    <source>
        <strain evidence="2">Pi057C3</strain>
    </source>
</reference>
<keyword evidence="3" id="KW-1185">Reference proteome</keyword>